<keyword evidence="4 5" id="KW-0862">Zinc</keyword>
<dbReference type="GO" id="GO:0003729">
    <property type="term" value="F:mRNA binding"/>
    <property type="evidence" value="ECO:0007669"/>
    <property type="project" value="InterPro"/>
</dbReference>
<keyword evidence="3 5" id="KW-0863">Zinc-finger</keyword>
<gene>
    <name evidence="9" type="ORF">GH714_013645</name>
</gene>
<dbReference type="Gene3D" id="4.10.1000.10">
    <property type="entry name" value="Zinc finger, CCCH-type"/>
    <property type="match status" value="1"/>
</dbReference>
<dbReference type="AlphaFoldDB" id="A0A6A6MJ94"/>
<evidence type="ECO:0000256" key="1">
    <source>
        <dbReference type="ARBA" id="ARBA00022723"/>
    </source>
</evidence>
<protein>
    <recommendedName>
        <fullName evidence="8">C3H1-type domain-containing protein</fullName>
    </recommendedName>
</protein>
<evidence type="ECO:0000256" key="6">
    <source>
        <dbReference type="SAM" id="Coils"/>
    </source>
</evidence>
<dbReference type="SMART" id="SM00356">
    <property type="entry name" value="ZnF_C3H1"/>
    <property type="match status" value="1"/>
</dbReference>
<keyword evidence="10" id="KW-1185">Reference proteome</keyword>
<reference evidence="9 10" key="1">
    <citation type="journal article" date="2020" name="Mol. Plant">
        <title>The Chromosome-Based Rubber Tree Genome Provides New Insights into Spurge Genome Evolution and Rubber Biosynthesis.</title>
        <authorList>
            <person name="Liu J."/>
            <person name="Shi C."/>
            <person name="Shi C.C."/>
            <person name="Li W."/>
            <person name="Zhang Q.J."/>
            <person name="Zhang Y."/>
            <person name="Li K."/>
            <person name="Lu H.F."/>
            <person name="Shi C."/>
            <person name="Zhu S.T."/>
            <person name="Xiao Z.Y."/>
            <person name="Nan H."/>
            <person name="Yue Y."/>
            <person name="Zhu X.G."/>
            <person name="Wu Y."/>
            <person name="Hong X.N."/>
            <person name="Fan G.Y."/>
            <person name="Tong Y."/>
            <person name="Zhang D."/>
            <person name="Mao C.L."/>
            <person name="Liu Y.L."/>
            <person name="Hao S.J."/>
            <person name="Liu W.Q."/>
            <person name="Lv M.Q."/>
            <person name="Zhang H.B."/>
            <person name="Liu Y."/>
            <person name="Hu-Tang G.R."/>
            <person name="Wang J.P."/>
            <person name="Wang J.H."/>
            <person name="Sun Y.H."/>
            <person name="Ni S.B."/>
            <person name="Chen W.B."/>
            <person name="Zhang X.C."/>
            <person name="Jiao Y.N."/>
            <person name="Eichler E.E."/>
            <person name="Li G.H."/>
            <person name="Liu X."/>
            <person name="Gao L.Z."/>
        </authorList>
    </citation>
    <scope>NUCLEOTIDE SEQUENCE [LARGE SCALE GENOMIC DNA]</scope>
    <source>
        <strain evidence="10">cv. GT1</strain>
        <tissue evidence="9">Leaf</tissue>
    </source>
</reference>
<dbReference type="InterPro" id="IPR000571">
    <property type="entry name" value="Znf_CCCH"/>
</dbReference>
<evidence type="ECO:0000256" key="3">
    <source>
        <dbReference type="ARBA" id="ARBA00022771"/>
    </source>
</evidence>
<feature type="region of interest" description="Disordered" evidence="7">
    <location>
        <begin position="194"/>
        <end position="220"/>
    </location>
</feature>
<evidence type="ECO:0000256" key="4">
    <source>
        <dbReference type="ARBA" id="ARBA00022833"/>
    </source>
</evidence>
<dbReference type="GO" id="GO:0008270">
    <property type="term" value="F:zinc ion binding"/>
    <property type="evidence" value="ECO:0007669"/>
    <property type="project" value="UniProtKB-KW"/>
</dbReference>
<keyword evidence="2" id="KW-0677">Repeat</keyword>
<evidence type="ECO:0000256" key="7">
    <source>
        <dbReference type="SAM" id="MobiDB-lite"/>
    </source>
</evidence>
<feature type="zinc finger region" description="C3H1-type" evidence="5">
    <location>
        <begin position="252"/>
        <end position="280"/>
    </location>
</feature>
<sequence length="446" mass="50539">MKHEDEAYAIGEIAKNTHLWSSPRGPAPTQKRQAAGMYDLDPFNMINAKFDALTNVLAKKMEDLSMLVSSSSSLEFTTSGLCRGNYQLWSRLWRKQHMLARLILEYQELCDHYELSVARLQVLTNEIDSLSQENADLRFTNNELVKILSLSSQAAIQSRFTSREMVEPNRFERNTERVSLPKSISVRSSGYLKTNRASASNGGGQSSTSNRPRVPSHLDQFVPGSAQHRVCVPGRGKKEDAAVELDVYNQGMWKTELCNKWQETSTCPYGDHCQFAHGITELRPVIRHPRYKTQLCRMVLAGEMISAETPLLFSKACELFILELTLRAWLQTEVCKRRTLQRCDIARAIRTSHTLDFLAEVVPFDHHKDGETENCSDELEPLPAIQVPFPVIDINEDFVLTNHGIAQQFMMRTSTSPVEFNYEFDFKGGKRVAGGKQSSNLMINDP</sequence>
<dbReference type="InterPro" id="IPR045877">
    <property type="entry name" value="ZFP36-like"/>
</dbReference>
<feature type="compositionally biased region" description="Polar residues" evidence="7">
    <location>
        <begin position="194"/>
        <end position="211"/>
    </location>
</feature>
<evidence type="ECO:0000259" key="8">
    <source>
        <dbReference type="PROSITE" id="PS50103"/>
    </source>
</evidence>
<feature type="coiled-coil region" evidence="6">
    <location>
        <begin position="113"/>
        <end position="140"/>
    </location>
</feature>
<keyword evidence="6" id="KW-0175">Coiled coil</keyword>
<dbReference type="InterPro" id="IPR036855">
    <property type="entry name" value="Znf_CCCH_sf"/>
</dbReference>
<dbReference type="Pfam" id="PF00125">
    <property type="entry name" value="Histone"/>
    <property type="match status" value="1"/>
</dbReference>
<dbReference type="GO" id="GO:0046982">
    <property type="term" value="F:protein heterodimerization activity"/>
    <property type="evidence" value="ECO:0007669"/>
    <property type="project" value="InterPro"/>
</dbReference>
<evidence type="ECO:0000256" key="5">
    <source>
        <dbReference type="PROSITE-ProRule" id="PRU00723"/>
    </source>
</evidence>
<dbReference type="PROSITE" id="PS50103">
    <property type="entry name" value="ZF_C3H1"/>
    <property type="match status" value="1"/>
</dbReference>
<dbReference type="SUPFAM" id="SSF90229">
    <property type="entry name" value="CCCH zinc finger"/>
    <property type="match status" value="1"/>
</dbReference>
<evidence type="ECO:0000313" key="10">
    <source>
        <dbReference type="Proteomes" id="UP000467840"/>
    </source>
</evidence>
<proteinExistence type="predicted"/>
<dbReference type="PANTHER" id="PTHR12547">
    <property type="entry name" value="CCCH ZINC FINGER/TIS11-RELATED"/>
    <property type="match status" value="1"/>
</dbReference>
<dbReference type="GO" id="GO:0003677">
    <property type="term" value="F:DNA binding"/>
    <property type="evidence" value="ECO:0007669"/>
    <property type="project" value="InterPro"/>
</dbReference>
<evidence type="ECO:0000256" key="2">
    <source>
        <dbReference type="ARBA" id="ARBA00022737"/>
    </source>
</evidence>
<dbReference type="InterPro" id="IPR007125">
    <property type="entry name" value="H2A/H2B/H3"/>
</dbReference>
<accession>A0A6A6MJ94</accession>
<feature type="domain" description="C3H1-type" evidence="8">
    <location>
        <begin position="252"/>
        <end position="280"/>
    </location>
</feature>
<dbReference type="EMBL" id="JAAGAX010000005">
    <property type="protein sequence ID" value="KAF2313820.1"/>
    <property type="molecule type" value="Genomic_DNA"/>
</dbReference>
<organism evidence="9 10">
    <name type="scientific">Hevea brasiliensis</name>
    <name type="common">Para rubber tree</name>
    <name type="synonym">Siphonia brasiliensis</name>
    <dbReference type="NCBI Taxonomy" id="3981"/>
    <lineage>
        <taxon>Eukaryota</taxon>
        <taxon>Viridiplantae</taxon>
        <taxon>Streptophyta</taxon>
        <taxon>Embryophyta</taxon>
        <taxon>Tracheophyta</taxon>
        <taxon>Spermatophyta</taxon>
        <taxon>Magnoliopsida</taxon>
        <taxon>eudicotyledons</taxon>
        <taxon>Gunneridae</taxon>
        <taxon>Pentapetalae</taxon>
        <taxon>rosids</taxon>
        <taxon>fabids</taxon>
        <taxon>Malpighiales</taxon>
        <taxon>Euphorbiaceae</taxon>
        <taxon>Crotonoideae</taxon>
        <taxon>Micrandreae</taxon>
        <taxon>Hevea</taxon>
    </lineage>
</organism>
<evidence type="ECO:0000313" key="9">
    <source>
        <dbReference type="EMBL" id="KAF2313820.1"/>
    </source>
</evidence>
<dbReference type="SUPFAM" id="SSF47113">
    <property type="entry name" value="Histone-fold"/>
    <property type="match status" value="1"/>
</dbReference>
<dbReference type="Proteomes" id="UP000467840">
    <property type="component" value="Chromosome 15"/>
</dbReference>
<dbReference type="CDD" id="cd22908">
    <property type="entry name" value="HFD_NFYC-like"/>
    <property type="match status" value="1"/>
</dbReference>
<dbReference type="Gene3D" id="1.10.20.10">
    <property type="entry name" value="Histone, subunit A"/>
    <property type="match status" value="1"/>
</dbReference>
<keyword evidence="1 5" id="KW-0479">Metal-binding</keyword>
<dbReference type="FunFam" id="4.10.1000.10:FF:000001">
    <property type="entry name" value="zinc finger CCCH domain-containing protein 15-like"/>
    <property type="match status" value="1"/>
</dbReference>
<dbReference type="Pfam" id="PF00642">
    <property type="entry name" value="zf-CCCH"/>
    <property type="match status" value="1"/>
</dbReference>
<comment type="caution">
    <text evidence="9">The sequence shown here is derived from an EMBL/GenBank/DDBJ whole genome shotgun (WGS) entry which is preliminary data.</text>
</comment>
<name>A0A6A6MJ94_HEVBR</name>
<dbReference type="InterPro" id="IPR009072">
    <property type="entry name" value="Histone-fold"/>
</dbReference>
<dbReference type="PANTHER" id="PTHR12547:SF139">
    <property type="entry name" value="C3H1-TYPE DOMAIN-CONTAINING PROTEIN"/>
    <property type="match status" value="1"/>
</dbReference>